<name>A0A8T1MVP9_CLOSI</name>
<reference evidence="1 2" key="1">
    <citation type="journal article" date="2018" name="Biotechnol. Adv.">
        <title>Improved genomic resources and new bioinformatic workflow for the carcinogenic parasite Clonorchis sinensis: Biotechnological implications.</title>
        <authorList>
            <person name="Wang D."/>
            <person name="Korhonen P.K."/>
            <person name="Gasser R.B."/>
            <person name="Young N.D."/>
        </authorList>
    </citation>
    <scope>NUCLEOTIDE SEQUENCE [LARGE SCALE GENOMIC DNA]</scope>
    <source>
        <strain evidence="1">Cs-k2</strain>
    </source>
</reference>
<proteinExistence type="predicted"/>
<dbReference type="AlphaFoldDB" id="A0A8T1MVP9"/>
<evidence type="ECO:0000313" key="1">
    <source>
        <dbReference type="EMBL" id="KAG5452942.1"/>
    </source>
</evidence>
<reference evidence="1 2" key="2">
    <citation type="journal article" date="2021" name="Genomics">
        <title>High-quality reference genome for Clonorchis sinensis.</title>
        <authorList>
            <person name="Young N.D."/>
            <person name="Stroehlein A.J."/>
            <person name="Kinkar L."/>
            <person name="Wang T."/>
            <person name="Sohn W.M."/>
            <person name="Chang B.C.H."/>
            <person name="Kaur P."/>
            <person name="Weisz D."/>
            <person name="Dudchenko O."/>
            <person name="Aiden E.L."/>
            <person name="Korhonen P.K."/>
            <person name="Gasser R.B."/>
        </authorList>
    </citation>
    <scope>NUCLEOTIDE SEQUENCE [LARGE SCALE GENOMIC DNA]</scope>
    <source>
        <strain evidence="1">Cs-k2</strain>
    </source>
</reference>
<organism evidence="1 2">
    <name type="scientific">Clonorchis sinensis</name>
    <name type="common">Chinese liver fluke</name>
    <dbReference type="NCBI Taxonomy" id="79923"/>
    <lineage>
        <taxon>Eukaryota</taxon>
        <taxon>Metazoa</taxon>
        <taxon>Spiralia</taxon>
        <taxon>Lophotrochozoa</taxon>
        <taxon>Platyhelminthes</taxon>
        <taxon>Trematoda</taxon>
        <taxon>Digenea</taxon>
        <taxon>Opisthorchiida</taxon>
        <taxon>Opisthorchiata</taxon>
        <taxon>Opisthorchiidae</taxon>
        <taxon>Clonorchis</taxon>
    </lineage>
</organism>
<dbReference type="Proteomes" id="UP000286415">
    <property type="component" value="Unassembled WGS sequence"/>
</dbReference>
<dbReference type="EMBL" id="NIRI02000013">
    <property type="protein sequence ID" value="KAG5452942.1"/>
    <property type="molecule type" value="Genomic_DNA"/>
</dbReference>
<evidence type="ECO:0000313" key="2">
    <source>
        <dbReference type="Proteomes" id="UP000286415"/>
    </source>
</evidence>
<accession>A0A8T1MVP9</accession>
<protein>
    <submittedName>
        <fullName evidence="1">Uncharacterized protein</fullName>
    </submittedName>
</protein>
<comment type="caution">
    <text evidence="1">The sequence shown here is derived from an EMBL/GenBank/DDBJ whole genome shotgun (WGS) entry which is preliminary data.</text>
</comment>
<keyword evidence="2" id="KW-1185">Reference proteome</keyword>
<gene>
    <name evidence="1" type="ORF">CSKR_202350</name>
</gene>
<sequence>MEAHSYNHPCSPSAVVIMFGASCTRIHIGLTLASLQGIYIVRHVFLCTRSSQPFFVLLSSGYIPDDCSCDLSMMNLRNFAHTPITCAAVAAHSLPYLLLCCLPSFL</sequence>